<dbReference type="OrthoDB" id="6776070at2759"/>
<proteinExistence type="predicted"/>
<protein>
    <submittedName>
        <fullName evidence="2">(apollo) hypothetical protein</fullName>
    </submittedName>
</protein>
<feature type="compositionally biased region" description="Polar residues" evidence="1">
    <location>
        <begin position="37"/>
        <end position="51"/>
    </location>
</feature>
<dbReference type="EMBL" id="CAJQZP010001160">
    <property type="protein sequence ID" value="CAG5024185.1"/>
    <property type="molecule type" value="Genomic_DNA"/>
</dbReference>
<keyword evidence="3" id="KW-1185">Reference proteome</keyword>
<name>A0A8S3XHU0_PARAO</name>
<comment type="caution">
    <text evidence="2">The sequence shown here is derived from an EMBL/GenBank/DDBJ whole genome shotgun (WGS) entry which is preliminary data.</text>
</comment>
<feature type="compositionally biased region" description="Low complexity" evidence="1">
    <location>
        <begin position="193"/>
        <end position="203"/>
    </location>
</feature>
<dbReference type="Proteomes" id="UP000691718">
    <property type="component" value="Unassembled WGS sequence"/>
</dbReference>
<feature type="compositionally biased region" description="Polar residues" evidence="1">
    <location>
        <begin position="204"/>
        <end position="224"/>
    </location>
</feature>
<accession>A0A8S3XHU0</accession>
<evidence type="ECO:0000313" key="3">
    <source>
        <dbReference type="Proteomes" id="UP000691718"/>
    </source>
</evidence>
<feature type="compositionally biased region" description="Polar residues" evidence="1">
    <location>
        <begin position="169"/>
        <end position="181"/>
    </location>
</feature>
<organism evidence="2 3">
    <name type="scientific">Parnassius apollo</name>
    <name type="common">Apollo butterfly</name>
    <name type="synonym">Papilio apollo</name>
    <dbReference type="NCBI Taxonomy" id="110799"/>
    <lineage>
        <taxon>Eukaryota</taxon>
        <taxon>Metazoa</taxon>
        <taxon>Ecdysozoa</taxon>
        <taxon>Arthropoda</taxon>
        <taxon>Hexapoda</taxon>
        <taxon>Insecta</taxon>
        <taxon>Pterygota</taxon>
        <taxon>Neoptera</taxon>
        <taxon>Endopterygota</taxon>
        <taxon>Lepidoptera</taxon>
        <taxon>Glossata</taxon>
        <taxon>Ditrysia</taxon>
        <taxon>Papilionoidea</taxon>
        <taxon>Papilionidae</taxon>
        <taxon>Parnassiinae</taxon>
        <taxon>Parnassini</taxon>
        <taxon>Parnassius</taxon>
        <taxon>Parnassius</taxon>
    </lineage>
</organism>
<evidence type="ECO:0000256" key="1">
    <source>
        <dbReference type="SAM" id="MobiDB-lite"/>
    </source>
</evidence>
<feature type="compositionally biased region" description="Basic and acidic residues" evidence="1">
    <location>
        <begin position="23"/>
        <end position="33"/>
    </location>
</feature>
<evidence type="ECO:0000313" key="2">
    <source>
        <dbReference type="EMBL" id="CAG5024185.1"/>
    </source>
</evidence>
<reference evidence="2" key="1">
    <citation type="submission" date="2021-04" db="EMBL/GenBank/DDBJ databases">
        <authorList>
            <person name="Tunstrom K."/>
        </authorList>
    </citation>
    <scope>NUCLEOTIDE SEQUENCE</scope>
</reference>
<dbReference type="AlphaFoldDB" id="A0A8S3XHU0"/>
<feature type="compositionally biased region" description="Polar residues" evidence="1">
    <location>
        <begin position="244"/>
        <end position="319"/>
    </location>
</feature>
<gene>
    <name evidence="2" type="ORF">PAPOLLO_LOCUS18092</name>
</gene>
<feature type="region of interest" description="Disordered" evidence="1">
    <location>
        <begin position="1"/>
        <end position="98"/>
    </location>
</feature>
<sequence length="367" mass="41235">MTSRRLHIVTGYSVTMTNEDCESQERSEGKNDENENSPHFSSEIENTSPNIQRAHRTRPREDRTSQNIQGGNRSRPRDNKTSQDYGRKRQLRDDLPPEIIAAGRQMDEAFDFIKKKKDDEYEMFGRLIASKIKKISNPNTRDFLMNDIHNLVFRTCMADRLEQQSLVPQFPTSQTSHHQVLSQSPNPSPHQSPPGQSYSPHHQVLSQSPNPSTYQSPSGQSTSHSLHHQVFSPPPNPFTHLSPPGQSTSHSSHNQVFSPSPNPSTHQSPPGQSTSHSSQYQVFSSIPNPFTYQSLPGPSTSQTLHHQVFSPSSNPSKYQSLPHHEINSPSSPLDHFPVQSSQENFLESARASQIVITDTGEIKIIKN</sequence>
<feature type="compositionally biased region" description="Basic and acidic residues" evidence="1">
    <location>
        <begin position="75"/>
        <end position="95"/>
    </location>
</feature>
<feature type="region of interest" description="Disordered" evidence="1">
    <location>
        <begin position="169"/>
        <end position="329"/>
    </location>
</feature>